<proteinExistence type="predicted"/>
<dbReference type="Proteomes" id="UP000198736">
    <property type="component" value="Unassembled WGS sequence"/>
</dbReference>
<evidence type="ECO:0000313" key="5">
    <source>
        <dbReference type="EMBL" id="CUS37223.1"/>
    </source>
</evidence>
<dbReference type="Gene3D" id="1.10.3290.10">
    <property type="entry name" value="Fido-like domain"/>
    <property type="match status" value="1"/>
</dbReference>
<dbReference type="OrthoDB" id="9813719at2"/>
<dbReference type="PANTHER" id="PTHR13504:SF38">
    <property type="entry name" value="FIDO DOMAIN-CONTAINING PROTEIN"/>
    <property type="match status" value="1"/>
</dbReference>
<accession>A0A0S4LHZ4</accession>
<feature type="binding site" evidence="1">
    <location>
        <position position="252"/>
    </location>
    <ligand>
        <name>ATP</name>
        <dbReference type="ChEBI" id="CHEBI:30616"/>
    </ligand>
</feature>
<evidence type="ECO:0000256" key="1">
    <source>
        <dbReference type="PIRSR" id="PIRSR038925-1"/>
    </source>
</evidence>
<dbReference type="InterPro" id="IPR026287">
    <property type="entry name" value="SoFic-like"/>
</dbReference>
<dbReference type="STRING" id="1742973.COMA2_30135"/>
<organism evidence="5 6">
    <name type="scientific">Candidatus Nitrospira nitrificans</name>
    <dbReference type="NCBI Taxonomy" id="1742973"/>
    <lineage>
        <taxon>Bacteria</taxon>
        <taxon>Pseudomonadati</taxon>
        <taxon>Nitrospirota</taxon>
        <taxon>Nitrospiria</taxon>
        <taxon>Nitrospirales</taxon>
        <taxon>Nitrospiraceae</taxon>
        <taxon>Nitrospira</taxon>
    </lineage>
</organism>
<dbReference type="PROSITE" id="PS51459">
    <property type="entry name" value="FIDO"/>
    <property type="match status" value="1"/>
</dbReference>
<dbReference type="RefSeq" id="WP_090898897.1">
    <property type="nucleotide sequence ID" value="NZ_CZPZ01000023.1"/>
</dbReference>
<feature type="binding site" evidence="1">
    <location>
        <position position="210"/>
    </location>
    <ligand>
        <name>ATP</name>
        <dbReference type="ChEBI" id="CHEBI:30616"/>
    </ligand>
</feature>
<dbReference type="PANTHER" id="PTHR13504">
    <property type="entry name" value="FIDO DOMAIN-CONTAINING PROTEIN DDB_G0283145"/>
    <property type="match status" value="1"/>
</dbReference>
<dbReference type="InterPro" id="IPR025758">
    <property type="entry name" value="Fic/DOC_N"/>
</dbReference>
<keyword evidence="1" id="KW-0067">ATP-binding</keyword>
<gene>
    <name evidence="5" type="ORF">COMA2_30135</name>
</gene>
<feature type="binding site" evidence="3">
    <location>
        <begin position="252"/>
        <end position="253"/>
    </location>
    <ligand>
        <name>ATP</name>
        <dbReference type="ChEBI" id="CHEBI:30616"/>
    </ligand>
</feature>
<keyword evidence="6" id="KW-1185">Reference proteome</keyword>
<dbReference type="SUPFAM" id="SSF140931">
    <property type="entry name" value="Fic-like"/>
    <property type="match status" value="1"/>
</dbReference>
<dbReference type="Pfam" id="PF02661">
    <property type="entry name" value="Fic"/>
    <property type="match status" value="1"/>
</dbReference>
<evidence type="ECO:0000256" key="2">
    <source>
        <dbReference type="PIRSR" id="PIRSR640198-1"/>
    </source>
</evidence>
<keyword evidence="1" id="KW-0547">Nucleotide-binding</keyword>
<feature type="binding site" evidence="1">
    <location>
        <position position="79"/>
    </location>
    <ligand>
        <name>ATP</name>
        <dbReference type="ChEBI" id="CHEBI:30616"/>
    </ligand>
</feature>
<feature type="active site" evidence="2">
    <location>
        <position position="210"/>
    </location>
</feature>
<feature type="binding site" evidence="1">
    <location>
        <begin position="215"/>
        <end position="221"/>
    </location>
    <ligand>
        <name>ATP</name>
        <dbReference type="ChEBI" id="CHEBI:30616"/>
    </ligand>
</feature>
<evidence type="ECO:0000313" key="6">
    <source>
        <dbReference type="Proteomes" id="UP000198736"/>
    </source>
</evidence>
<dbReference type="InterPro" id="IPR040198">
    <property type="entry name" value="Fido_containing"/>
</dbReference>
<dbReference type="InterPro" id="IPR036597">
    <property type="entry name" value="Fido-like_dom_sf"/>
</dbReference>
<reference evidence="6" key="1">
    <citation type="submission" date="2015-10" db="EMBL/GenBank/DDBJ databases">
        <authorList>
            <person name="Luecker S."/>
            <person name="Luecker S."/>
        </authorList>
    </citation>
    <scope>NUCLEOTIDE SEQUENCE [LARGE SCALE GENOMIC DNA]</scope>
</reference>
<evidence type="ECO:0000259" key="4">
    <source>
        <dbReference type="PROSITE" id="PS51459"/>
    </source>
</evidence>
<dbReference type="Pfam" id="PF13784">
    <property type="entry name" value="Fic_N"/>
    <property type="match status" value="1"/>
</dbReference>
<dbReference type="GO" id="GO:0005524">
    <property type="term" value="F:ATP binding"/>
    <property type="evidence" value="ECO:0007669"/>
    <property type="project" value="UniProtKB-KW"/>
</dbReference>
<protein>
    <submittedName>
        <fullName evidence="5">Filamentation induced by cAMP protein Fic</fullName>
    </submittedName>
</protein>
<feature type="domain" description="Fido" evidence="4">
    <location>
        <begin position="125"/>
        <end position="274"/>
    </location>
</feature>
<evidence type="ECO:0000256" key="3">
    <source>
        <dbReference type="PIRSR" id="PIRSR640198-2"/>
    </source>
</evidence>
<dbReference type="EMBL" id="CZPZ01000023">
    <property type="protein sequence ID" value="CUS37223.1"/>
    <property type="molecule type" value="Genomic_DNA"/>
</dbReference>
<dbReference type="InterPro" id="IPR003812">
    <property type="entry name" value="Fido"/>
</dbReference>
<feature type="binding site" evidence="3">
    <location>
        <begin position="214"/>
        <end position="221"/>
    </location>
    <ligand>
        <name>ATP</name>
        <dbReference type="ChEBI" id="CHEBI:30616"/>
    </ligand>
</feature>
<sequence>MNISEFKAGEPEQQYEYRSFLPTSINREWIVSNPEILTLLEEANRRIGELNAFSQLIPDVDFFIRMHITKEATTSSRIEGTQTNIEEALVGKLDVDPEKRDDWQEVHNYIEAINFAIEELSRIPLSNRLLRETHAMLLRSVRGKHKQPGEFRTSQNWIGVSLKHATFIPPHHQHVPDLMSDLEKFMHNDQIHVPHLIKVALIHYQFETIHPFLDGNGRLGRLLIVLYLVGFNLLQKPALYLSDFFERHKGEYYDQLMAVRTTHKLEPWLRFFLFGMRETTALSIQVFKDILALKERIERKHMPTFHARRQINAQTLMLSLYRSPVTTIKMVTGLIKAETNTAAALIDDFVKLGILKEFTGQRRNRLFIFDDYVRLFRR</sequence>
<dbReference type="AlphaFoldDB" id="A0A0S4LHZ4"/>
<dbReference type="PIRSF" id="PIRSF038925">
    <property type="entry name" value="AMP-prot_trans"/>
    <property type="match status" value="1"/>
</dbReference>
<name>A0A0S4LHZ4_9BACT</name>